<organism evidence="2 3">
    <name type="scientific">Paracraurococcus ruber</name>
    <dbReference type="NCBI Taxonomy" id="77675"/>
    <lineage>
        <taxon>Bacteria</taxon>
        <taxon>Pseudomonadati</taxon>
        <taxon>Pseudomonadota</taxon>
        <taxon>Alphaproteobacteria</taxon>
        <taxon>Acetobacterales</taxon>
        <taxon>Roseomonadaceae</taxon>
        <taxon>Paracraurococcus</taxon>
    </lineage>
</organism>
<proteinExistence type="predicted"/>
<evidence type="ECO:0000313" key="3">
    <source>
        <dbReference type="Proteomes" id="UP000697995"/>
    </source>
</evidence>
<reference evidence="2 3" key="1">
    <citation type="journal article" date="2020" name="Microorganisms">
        <title>Osmotic Adaptation and Compatible Solute Biosynthesis of Phototrophic Bacteria as Revealed from Genome Analyses.</title>
        <authorList>
            <person name="Imhoff J.F."/>
            <person name="Rahn T."/>
            <person name="Kunzel S."/>
            <person name="Keller A."/>
            <person name="Neulinger S.C."/>
        </authorList>
    </citation>
    <scope>NUCLEOTIDE SEQUENCE [LARGE SCALE GENOMIC DNA]</scope>
    <source>
        <strain evidence="2 3">DSM 15382</strain>
    </source>
</reference>
<dbReference type="SUPFAM" id="SSF54975">
    <property type="entry name" value="Acylphosphatase/BLUF domain-like"/>
    <property type="match status" value="1"/>
</dbReference>
<dbReference type="InterPro" id="IPR036046">
    <property type="entry name" value="Acylphosphatase-like_dom_sf"/>
</dbReference>
<sequence length="134" mass="15320">MTQLIYTSRPFGFDAQGLDDILLSARRNNRRDGITGCLICRADLFVQMLEGERAAVTATFHRILQDERHLEVALIWCGDTPMRRFPDWDMRDDPAPSWMWPQDAVRRGAAREAGAAAYRRLFDRVAEEPLGALL</sequence>
<protein>
    <submittedName>
        <fullName evidence="2">Blue light sensor protein</fullName>
    </submittedName>
</protein>
<evidence type="ECO:0000259" key="1">
    <source>
        <dbReference type="PROSITE" id="PS50925"/>
    </source>
</evidence>
<dbReference type="Proteomes" id="UP000697995">
    <property type="component" value="Unassembled WGS sequence"/>
</dbReference>
<accession>A0ABS1CWW0</accession>
<evidence type="ECO:0000313" key="2">
    <source>
        <dbReference type="EMBL" id="MBK1658820.1"/>
    </source>
</evidence>
<feature type="domain" description="BLUF" evidence="1">
    <location>
        <begin position="1"/>
        <end position="91"/>
    </location>
</feature>
<dbReference type="InterPro" id="IPR007024">
    <property type="entry name" value="BLUF_domain"/>
</dbReference>
<dbReference type="EMBL" id="NRSG01000069">
    <property type="protein sequence ID" value="MBK1658820.1"/>
    <property type="molecule type" value="Genomic_DNA"/>
</dbReference>
<dbReference type="SMART" id="SM01034">
    <property type="entry name" value="BLUF"/>
    <property type="match status" value="1"/>
</dbReference>
<dbReference type="PROSITE" id="PS50925">
    <property type="entry name" value="BLUF"/>
    <property type="match status" value="1"/>
</dbReference>
<comment type="caution">
    <text evidence="2">The sequence shown here is derived from an EMBL/GenBank/DDBJ whole genome shotgun (WGS) entry which is preliminary data.</text>
</comment>
<name>A0ABS1CWW0_9PROT</name>
<keyword evidence="3" id="KW-1185">Reference proteome</keyword>
<dbReference type="Pfam" id="PF04940">
    <property type="entry name" value="BLUF"/>
    <property type="match status" value="1"/>
</dbReference>
<dbReference type="Gene3D" id="3.30.70.100">
    <property type="match status" value="1"/>
</dbReference>
<gene>
    <name evidence="2" type="ORF">CKO45_11305</name>
</gene>